<reference evidence="2 3" key="1">
    <citation type="submission" date="2017-05" db="EMBL/GenBank/DDBJ databases">
        <title>Genome of assembly of the Bengalese finch, Lonchura striata domestica.</title>
        <authorList>
            <person name="Colquitt B.M."/>
            <person name="Brainard M.S."/>
        </authorList>
    </citation>
    <scope>NUCLEOTIDE SEQUENCE [LARGE SCALE GENOMIC DNA]</scope>
    <source>
        <strain evidence="2">White83orange57</strain>
    </source>
</reference>
<dbReference type="AlphaFoldDB" id="A0A218V2Q5"/>
<dbReference type="EMBL" id="MUZQ01000062">
    <property type="protein sequence ID" value="OWK60335.1"/>
    <property type="molecule type" value="Genomic_DNA"/>
</dbReference>
<proteinExistence type="predicted"/>
<feature type="chain" id="PRO_5012668327" evidence="1">
    <location>
        <begin position="18"/>
        <end position="141"/>
    </location>
</feature>
<accession>A0A218V2Q5</accession>
<gene>
    <name evidence="2" type="primary">SPOCK1_1</name>
    <name evidence="2" type="ORF">RLOC_00007960</name>
</gene>
<sequence>MSGVLVIAAWCFLQVESRHPEIITSNSNHGNFLDNDKWLSTVSQYDKDKYWNKFRDPQIRSVVVKLDSRELENMTSTEKGWNIKQAELEDLGNSAQLEIDEKENLCTFIDVQSYSKLQKYCYSEERKDTVGMQKMKDFCFY</sequence>
<evidence type="ECO:0000313" key="2">
    <source>
        <dbReference type="EMBL" id="OWK60335.1"/>
    </source>
</evidence>
<organism evidence="2 3">
    <name type="scientific">Lonchura striata</name>
    <name type="common">white-rumped munia</name>
    <dbReference type="NCBI Taxonomy" id="40157"/>
    <lineage>
        <taxon>Eukaryota</taxon>
        <taxon>Metazoa</taxon>
        <taxon>Chordata</taxon>
        <taxon>Craniata</taxon>
        <taxon>Vertebrata</taxon>
        <taxon>Euteleostomi</taxon>
        <taxon>Archelosauria</taxon>
        <taxon>Archosauria</taxon>
        <taxon>Dinosauria</taxon>
        <taxon>Saurischia</taxon>
        <taxon>Theropoda</taxon>
        <taxon>Coelurosauria</taxon>
        <taxon>Aves</taxon>
        <taxon>Neognathae</taxon>
        <taxon>Neoaves</taxon>
        <taxon>Telluraves</taxon>
        <taxon>Australaves</taxon>
        <taxon>Passeriformes</taxon>
        <taxon>Passeroidea</taxon>
        <taxon>Estrildidae</taxon>
        <taxon>Estrildinae</taxon>
        <taxon>Lonchura</taxon>
    </lineage>
</organism>
<keyword evidence="1" id="KW-0732">Signal</keyword>
<keyword evidence="3" id="KW-1185">Reference proteome</keyword>
<comment type="caution">
    <text evidence="2">The sequence shown here is derived from an EMBL/GenBank/DDBJ whole genome shotgun (WGS) entry which is preliminary data.</text>
</comment>
<dbReference type="STRING" id="299123.ENSLSDP00000010078"/>
<evidence type="ECO:0000313" key="3">
    <source>
        <dbReference type="Proteomes" id="UP000197619"/>
    </source>
</evidence>
<dbReference type="Proteomes" id="UP000197619">
    <property type="component" value="Unassembled WGS sequence"/>
</dbReference>
<evidence type="ECO:0000256" key="1">
    <source>
        <dbReference type="SAM" id="SignalP"/>
    </source>
</evidence>
<feature type="signal peptide" evidence="1">
    <location>
        <begin position="1"/>
        <end position="17"/>
    </location>
</feature>
<protein>
    <submittedName>
        <fullName evidence="2">Testican-1</fullName>
    </submittedName>
</protein>
<name>A0A218V2Q5_9PASE</name>